<organism evidence="1 2">
    <name type="scientific">Paenibacillus terreus</name>
    <dbReference type="NCBI Taxonomy" id="1387834"/>
    <lineage>
        <taxon>Bacteria</taxon>
        <taxon>Bacillati</taxon>
        <taxon>Bacillota</taxon>
        <taxon>Bacilli</taxon>
        <taxon>Bacillales</taxon>
        <taxon>Paenibacillaceae</taxon>
        <taxon>Paenibacillus</taxon>
    </lineage>
</organism>
<gene>
    <name evidence="1" type="ORF">ACE3NQ_29350</name>
</gene>
<name>A0ABV5BH40_9BACL</name>
<dbReference type="SUPFAM" id="SSF51621">
    <property type="entry name" value="Phosphoenolpyruvate/pyruvate domain"/>
    <property type="match status" value="1"/>
</dbReference>
<dbReference type="EMBL" id="JBHILM010000054">
    <property type="protein sequence ID" value="MFB5685023.1"/>
    <property type="molecule type" value="Genomic_DNA"/>
</dbReference>
<sequence>MEYDLDKEETVISSESVPLLVELVQRGIMSKPNALLQYFLEDAVRRHVGTTLFQTSQNSAVNTLLDWCDDFRYQRLRLNAPWGSRSVSYGKKADGLCLFNGGLRQEEKIADLVESCRSANDPEEHTLLSDRIISRLEHEYEHWFEHMQGRPVTVSLIQESGVSPHKDYFLDQQLEAVMRAALKAMRNGWEPVPEIVIANPGAGDAFRKLREWVDAVAEQTLWTYYRSLPYRIGVLLSADRSVSIAAAELAYDTDLLFIDYTQMLPDYDELNNMIKTVRRIRPAMEIWAVLSHVDENMESAFQSGVSGIVCPPPEAALFKLKAAQLALRQNHGGEERRQIFG</sequence>
<keyword evidence="2" id="KW-1185">Reference proteome</keyword>
<protein>
    <submittedName>
        <fullName evidence="1">Uncharacterized protein</fullName>
    </submittedName>
</protein>
<accession>A0ABV5BH40</accession>
<dbReference type="InterPro" id="IPR040442">
    <property type="entry name" value="Pyrv_kinase-like_dom_sf"/>
</dbReference>
<proteinExistence type="predicted"/>
<evidence type="ECO:0000313" key="1">
    <source>
        <dbReference type="EMBL" id="MFB5685023.1"/>
    </source>
</evidence>
<dbReference type="InterPro" id="IPR015813">
    <property type="entry name" value="Pyrv/PenolPyrv_kinase-like_dom"/>
</dbReference>
<reference evidence="1 2" key="1">
    <citation type="submission" date="2024-09" db="EMBL/GenBank/DDBJ databases">
        <authorList>
            <person name="Ruan L."/>
        </authorList>
    </citation>
    <scope>NUCLEOTIDE SEQUENCE [LARGE SCALE GENOMIC DNA]</scope>
    <source>
        <strain evidence="1 2">D33</strain>
    </source>
</reference>
<comment type="caution">
    <text evidence="1">The sequence shown here is derived from an EMBL/GenBank/DDBJ whole genome shotgun (WGS) entry which is preliminary data.</text>
</comment>
<dbReference type="Gene3D" id="3.20.20.60">
    <property type="entry name" value="Phosphoenolpyruvate-binding domains"/>
    <property type="match status" value="1"/>
</dbReference>
<evidence type="ECO:0000313" key="2">
    <source>
        <dbReference type="Proteomes" id="UP001580407"/>
    </source>
</evidence>
<dbReference type="Proteomes" id="UP001580407">
    <property type="component" value="Unassembled WGS sequence"/>
</dbReference>
<dbReference type="RefSeq" id="WP_375528686.1">
    <property type="nucleotide sequence ID" value="NZ_JBHILM010000054.1"/>
</dbReference>